<dbReference type="RefSeq" id="XP_040735151.1">
    <property type="nucleotide sequence ID" value="XM_040879256.1"/>
</dbReference>
<evidence type="ECO:0000256" key="2">
    <source>
        <dbReference type="ARBA" id="ARBA00023015"/>
    </source>
</evidence>
<dbReference type="STRING" id="1196081.A0A364L495"/>
<keyword evidence="7" id="KW-1185">Reference proteome</keyword>
<protein>
    <recommendedName>
        <fullName evidence="8">Transcription factor domain-containing protein</fullName>
    </recommendedName>
</protein>
<dbReference type="GeneID" id="63795863"/>
<sequence>METTCVIGSSLLFTLRGYAKSNEVYSPRKIKALESQIGKLTQSRNDSFDDLDSLDGVNRRSTEEEDVVTRGVLSMQTATSLLDTFRETMTPHFPFVIIPPETSAEYLRREKKFLFLAILASASFADMPLQRRLGMEVRLAVASRMIVNGEMSFELLQGLLIYLAWSHYHSRPSPYTQFLQLAISIVIEFRLDRPPLTKTWKTPLKFKIEYDTEDKTCCNRPSWGLDEKRAIAGCYYLSSTVAVLIQKQFHFPHSSYIEDCCRTVSDTAKAPYDKYLFHMIQLQHSVDKIDQLSARHASELGNPGSGAELYITSLIADLEAFQIRLPFRISDFPLLAMQFHSAELSIYQLSLSGLKSPVSAHATLNYLLRDELLSKALMAAESLINVYLALPLDSEAALNNTQWMQLGFATLIASRLLVAVTPSQTGIRATDMAQRRVLWSNMLVQCRARIDILSTEQVDSNGNRSVFHNFRQRLIRIQKWIDEASESIGPLDKPQDQSRIEGISADESFGNYFSISQDDLFDSMFDPMFGDWANDTGFSG</sequence>
<name>A0A364L495_TALAM</name>
<evidence type="ECO:0000256" key="1">
    <source>
        <dbReference type="ARBA" id="ARBA00004123"/>
    </source>
</evidence>
<accession>A0A364L495</accession>
<dbReference type="GO" id="GO:0000976">
    <property type="term" value="F:transcription cis-regulatory region binding"/>
    <property type="evidence" value="ECO:0007669"/>
    <property type="project" value="TreeGrafter"/>
</dbReference>
<gene>
    <name evidence="6" type="ORF">BHQ10_006647</name>
</gene>
<organism evidence="6 7">
    <name type="scientific">Talaromyces amestolkiae</name>
    <dbReference type="NCBI Taxonomy" id="1196081"/>
    <lineage>
        <taxon>Eukaryota</taxon>
        <taxon>Fungi</taxon>
        <taxon>Dikarya</taxon>
        <taxon>Ascomycota</taxon>
        <taxon>Pezizomycotina</taxon>
        <taxon>Eurotiomycetes</taxon>
        <taxon>Eurotiomycetidae</taxon>
        <taxon>Eurotiales</taxon>
        <taxon>Trichocomaceae</taxon>
        <taxon>Talaromyces</taxon>
        <taxon>Talaromyces sect. Talaromyces</taxon>
    </lineage>
</organism>
<evidence type="ECO:0000256" key="5">
    <source>
        <dbReference type="ARBA" id="ARBA00023242"/>
    </source>
</evidence>
<reference evidence="6 7" key="1">
    <citation type="journal article" date="2017" name="Biotechnol. Biofuels">
        <title>Differential beta-glucosidase expression as a function of carbon source availability in Talaromyces amestolkiae: a genomic and proteomic approach.</title>
        <authorList>
            <person name="de Eugenio L.I."/>
            <person name="Mendez-Liter J.A."/>
            <person name="Nieto-Dominguez M."/>
            <person name="Alonso L."/>
            <person name="Gil-Munoz J."/>
            <person name="Barriuso J."/>
            <person name="Prieto A."/>
            <person name="Martinez M.J."/>
        </authorList>
    </citation>
    <scope>NUCLEOTIDE SEQUENCE [LARGE SCALE GENOMIC DNA]</scope>
    <source>
        <strain evidence="6 7">CIB</strain>
    </source>
</reference>
<evidence type="ECO:0000313" key="7">
    <source>
        <dbReference type="Proteomes" id="UP000249363"/>
    </source>
</evidence>
<dbReference type="GO" id="GO:0000981">
    <property type="term" value="F:DNA-binding transcription factor activity, RNA polymerase II-specific"/>
    <property type="evidence" value="ECO:0007669"/>
    <property type="project" value="TreeGrafter"/>
</dbReference>
<dbReference type="OrthoDB" id="5226580at2759"/>
<dbReference type="EMBL" id="MIKG01000012">
    <property type="protein sequence ID" value="RAO70635.1"/>
    <property type="molecule type" value="Genomic_DNA"/>
</dbReference>
<evidence type="ECO:0000313" key="6">
    <source>
        <dbReference type="EMBL" id="RAO70635.1"/>
    </source>
</evidence>
<dbReference type="PANTHER" id="PTHR31845">
    <property type="entry name" value="FINGER DOMAIN PROTEIN, PUTATIVE-RELATED"/>
    <property type="match status" value="1"/>
</dbReference>
<evidence type="ECO:0000256" key="4">
    <source>
        <dbReference type="ARBA" id="ARBA00023163"/>
    </source>
</evidence>
<dbReference type="InterPro" id="IPR051089">
    <property type="entry name" value="prtT"/>
</dbReference>
<dbReference type="PANTHER" id="PTHR31845:SF37">
    <property type="entry name" value="TRANSCRIPTION FACTOR DOMAIN-CONTAINING PROTEIN"/>
    <property type="match status" value="1"/>
</dbReference>
<keyword evidence="4" id="KW-0804">Transcription</keyword>
<keyword evidence="3" id="KW-0238">DNA-binding</keyword>
<proteinExistence type="predicted"/>
<evidence type="ECO:0008006" key="8">
    <source>
        <dbReference type="Google" id="ProtNLM"/>
    </source>
</evidence>
<dbReference type="GO" id="GO:0005634">
    <property type="term" value="C:nucleus"/>
    <property type="evidence" value="ECO:0007669"/>
    <property type="project" value="UniProtKB-SubCell"/>
</dbReference>
<keyword evidence="5" id="KW-0539">Nucleus</keyword>
<evidence type="ECO:0000256" key="3">
    <source>
        <dbReference type="ARBA" id="ARBA00023125"/>
    </source>
</evidence>
<comment type="subcellular location">
    <subcellularLocation>
        <location evidence="1">Nucleus</location>
    </subcellularLocation>
</comment>
<keyword evidence="2" id="KW-0805">Transcription regulation</keyword>
<dbReference type="CDD" id="cd12148">
    <property type="entry name" value="fungal_TF_MHR"/>
    <property type="match status" value="1"/>
</dbReference>
<dbReference type="AlphaFoldDB" id="A0A364L495"/>
<comment type="caution">
    <text evidence="6">The sequence shown here is derived from an EMBL/GenBank/DDBJ whole genome shotgun (WGS) entry which is preliminary data.</text>
</comment>
<dbReference type="Proteomes" id="UP000249363">
    <property type="component" value="Unassembled WGS sequence"/>
</dbReference>